<dbReference type="PANTHER" id="PTHR28043:SF1">
    <property type="entry name" value="INCREASED RECOMBINATION CENTERS PROTEIN 6"/>
    <property type="match status" value="1"/>
</dbReference>
<dbReference type="GO" id="GO:0016192">
    <property type="term" value="P:vesicle-mediated transport"/>
    <property type="evidence" value="ECO:0007669"/>
    <property type="project" value="InterPro"/>
</dbReference>
<proteinExistence type="predicted"/>
<dbReference type="EMBL" id="CAJPDR010000222">
    <property type="protein sequence ID" value="CAF9926962.1"/>
    <property type="molecule type" value="Genomic_DNA"/>
</dbReference>
<dbReference type="Pfam" id="PF10199">
    <property type="entry name" value="Adaptin_binding"/>
    <property type="match status" value="1"/>
</dbReference>
<evidence type="ECO:0000313" key="2">
    <source>
        <dbReference type="Proteomes" id="UP000664203"/>
    </source>
</evidence>
<sequence length="158" mass="17306">MNPSLEVGNEEWDNLCMDCGSWEWIDGELDGKMDLNGEGKKERNEFGERIGLERLKEALEACEWEGAEVDTISDNLGLEDGFGAEAAEVERELMGLNMAVKGAEESDEGGDEGGDEGVEELENLTLKLQAIKDRGAGMPEAERRNLAAKAVREVMKAL</sequence>
<accession>A0A8H3IGB1</accession>
<dbReference type="AlphaFoldDB" id="A0A8H3IGB1"/>
<protein>
    <submittedName>
        <fullName evidence="1">Uncharacterized protein</fullName>
    </submittedName>
</protein>
<comment type="caution">
    <text evidence="1">The sequence shown here is derived from an EMBL/GenBank/DDBJ whole genome shotgun (WGS) entry which is preliminary data.</text>
</comment>
<dbReference type="InterPro" id="IPR034627">
    <property type="entry name" value="Irc6"/>
</dbReference>
<evidence type="ECO:0000313" key="1">
    <source>
        <dbReference type="EMBL" id="CAF9926962.1"/>
    </source>
</evidence>
<reference evidence="1" key="1">
    <citation type="submission" date="2021-03" db="EMBL/GenBank/DDBJ databases">
        <authorList>
            <person name="Tagirdzhanova G."/>
        </authorList>
    </citation>
    <scope>NUCLEOTIDE SEQUENCE</scope>
</reference>
<name>A0A8H3IGB1_9LECA</name>
<dbReference type="OrthoDB" id="6425924at2759"/>
<keyword evidence="2" id="KW-1185">Reference proteome</keyword>
<dbReference type="GO" id="GO:0030674">
    <property type="term" value="F:protein-macromolecule adaptor activity"/>
    <property type="evidence" value="ECO:0007669"/>
    <property type="project" value="TreeGrafter"/>
</dbReference>
<dbReference type="PANTHER" id="PTHR28043">
    <property type="entry name" value="INCREASED RECOMBINATION CENTERS PROTEIN 6"/>
    <property type="match status" value="1"/>
</dbReference>
<dbReference type="Proteomes" id="UP000664203">
    <property type="component" value="Unassembled WGS sequence"/>
</dbReference>
<dbReference type="Gene3D" id="3.40.50.11960">
    <property type="match status" value="1"/>
</dbReference>
<organism evidence="1 2">
    <name type="scientific">Alectoria fallacina</name>
    <dbReference type="NCBI Taxonomy" id="1903189"/>
    <lineage>
        <taxon>Eukaryota</taxon>
        <taxon>Fungi</taxon>
        <taxon>Dikarya</taxon>
        <taxon>Ascomycota</taxon>
        <taxon>Pezizomycotina</taxon>
        <taxon>Lecanoromycetes</taxon>
        <taxon>OSLEUM clade</taxon>
        <taxon>Lecanoromycetidae</taxon>
        <taxon>Lecanorales</taxon>
        <taxon>Lecanorineae</taxon>
        <taxon>Parmeliaceae</taxon>
        <taxon>Alectoria</taxon>
    </lineage>
</organism>
<gene>
    <name evidence="1" type="ORF">ALECFALPRED_003590</name>
</gene>